<reference evidence="2 3" key="1">
    <citation type="journal article" date="2018" name="PLoS Genet.">
        <title>Population sequencing reveals clonal diversity and ancestral inbreeding in the grapevine cultivar Chardonnay.</title>
        <authorList>
            <person name="Roach M.J."/>
            <person name="Johnson D.L."/>
            <person name="Bohlmann J."/>
            <person name="van Vuuren H.J."/>
            <person name="Jones S.J."/>
            <person name="Pretorius I.S."/>
            <person name="Schmidt S.A."/>
            <person name="Borneman A.R."/>
        </authorList>
    </citation>
    <scope>NUCLEOTIDE SEQUENCE [LARGE SCALE GENOMIC DNA]</scope>
    <source>
        <strain evidence="3">cv. Chardonnay</strain>
        <tissue evidence="2">Leaf</tissue>
    </source>
</reference>
<name>A0A438GLU9_VITVI</name>
<dbReference type="CDD" id="cd09279">
    <property type="entry name" value="RNase_HI_like"/>
    <property type="match status" value="1"/>
</dbReference>
<dbReference type="InterPro" id="IPR012337">
    <property type="entry name" value="RNaseH-like_sf"/>
</dbReference>
<gene>
    <name evidence="2" type="ORF">CK203_057332</name>
</gene>
<organism evidence="2 3">
    <name type="scientific">Vitis vinifera</name>
    <name type="common">Grape</name>
    <dbReference type="NCBI Taxonomy" id="29760"/>
    <lineage>
        <taxon>Eukaryota</taxon>
        <taxon>Viridiplantae</taxon>
        <taxon>Streptophyta</taxon>
        <taxon>Embryophyta</taxon>
        <taxon>Tracheophyta</taxon>
        <taxon>Spermatophyta</taxon>
        <taxon>Magnoliopsida</taxon>
        <taxon>eudicotyledons</taxon>
        <taxon>Gunneridae</taxon>
        <taxon>Pentapetalae</taxon>
        <taxon>rosids</taxon>
        <taxon>Vitales</taxon>
        <taxon>Vitaceae</taxon>
        <taxon>Viteae</taxon>
        <taxon>Vitis</taxon>
    </lineage>
</organism>
<dbReference type="GO" id="GO:0004523">
    <property type="term" value="F:RNA-DNA hybrid ribonuclease activity"/>
    <property type="evidence" value="ECO:0007669"/>
    <property type="project" value="InterPro"/>
</dbReference>
<dbReference type="Pfam" id="PF13456">
    <property type="entry name" value="RVT_3"/>
    <property type="match status" value="1"/>
</dbReference>
<dbReference type="Gene3D" id="3.30.420.10">
    <property type="entry name" value="Ribonuclease H-like superfamily/Ribonuclease H"/>
    <property type="match status" value="1"/>
</dbReference>
<proteinExistence type="predicted"/>
<dbReference type="AlphaFoldDB" id="A0A438GLU9"/>
<dbReference type="InterPro" id="IPR002156">
    <property type="entry name" value="RNaseH_domain"/>
</dbReference>
<dbReference type="GO" id="GO:0003676">
    <property type="term" value="F:nucleic acid binding"/>
    <property type="evidence" value="ECO:0007669"/>
    <property type="project" value="InterPro"/>
</dbReference>
<dbReference type="Proteomes" id="UP000288805">
    <property type="component" value="Unassembled WGS sequence"/>
</dbReference>
<dbReference type="EMBL" id="QGNW01000397">
    <property type="protein sequence ID" value="RVW73190.1"/>
    <property type="molecule type" value="Genomic_DNA"/>
</dbReference>
<feature type="domain" description="RNase H type-1" evidence="1">
    <location>
        <begin position="75"/>
        <end position="169"/>
    </location>
</feature>
<dbReference type="PANTHER" id="PTHR48475">
    <property type="entry name" value="RIBONUCLEASE H"/>
    <property type="match status" value="1"/>
</dbReference>
<dbReference type="PANTHER" id="PTHR48475:SF2">
    <property type="entry name" value="RIBONUCLEASE H"/>
    <property type="match status" value="1"/>
</dbReference>
<protein>
    <recommendedName>
        <fullName evidence="1">RNase H type-1 domain-containing protein</fullName>
    </recommendedName>
</protein>
<sequence>MLQRAIELSEYGIKYQSRLPRKGQVMTEFIVELPQKHTRAVDRPGKQWWILHVDGASRVSRSKVSLVLQSPTRKLIEQAIRLSFSTSNNEVEYKVVLVGLDLALMLTATKLEIRIDSQLIVRQIQQEYEAKDERMARYLAMVEEHLKKLDKWIIRRVPRDVNAKVDALAMIATTLPRNGTIMLPIYLKVTPSITLGPICSIGQTDSRWMFNIIKYLQTGDVPEDEKQSHNLHIQIARFTFN</sequence>
<evidence type="ECO:0000313" key="3">
    <source>
        <dbReference type="Proteomes" id="UP000288805"/>
    </source>
</evidence>
<dbReference type="InterPro" id="IPR036397">
    <property type="entry name" value="RNaseH_sf"/>
</dbReference>
<accession>A0A438GLU9</accession>
<dbReference type="SUPFAM" id="SSF53098">
    <property type="entry name" value="Ribonuclease H-like"/>
    <property type="match status" value="1"/>
</dbReference>
<comment type="caution">
    <text evidence="2">The sequence shown here is derived from an EMBL/GenBank/DDBJ whole genome shotgun (WGS) entry which is preliminary data.</text>
</comment>
<evidence type="ECO:0000313" key="2">
    <source>
        <dbReference type="EMBL" id="RVW73190.1"/>
    </source>
</evidence>
<evidence type="ECO:0000259" key="1">
    <source>
        <dbReference type="Pfam" id="PF13456"/>
    </source>
</evidence>